<dbReference type="AlphaFoldDB" id="A0A6J6XSM1"/>
<dbReference type="EMBL" id="CAFAAM010000050">
    <property type="protein sequence ID" value="CAB4799185.1"/>
    <property type="molecule type" value="Genomic_DNA"/>
</dbReference>
<evidence type="ECO:0000313" key="1">
    <source>
        <dbReference type="EMBL" id="CAB4799185.1"/>
    </source>
</evidence>
<sequence>MIVNNNDFVNEWVGLGQLGADTFDYLPHRCFLVARWDAHRDSCGSLCRDEIIEFERAGEVGAGRGHLPIVGETSPRGKA</sequence>
<organism evidence="1">
    <name type="scientific">freshwater metagenome</name>
    <dbReference type="NCBI Taxonomy" id="449393"/>
    <lineage>
        <taxon>unclassified sequences</taxon>
        <taxon>metagenomes</taxon>
        <taxon>ecological metagenomes</taxon>
    </lineage>
</organism>
<gene>
    <name evidence="1" type="ORF">UFOPK3010_00503</name>
</gene>
<proteinExistence type="predicted"/>
<protein>
    <submittedName>
        <fullName evidence="1">Unannotated protein</fullName>
    </submittedName>
</protein>
<reference evidence="1" key="1">
    <citation type="submission" date="2020-05" db="EMBL/GenBank/DDBJ databases">
        <authorList>
            <person name="Chiriac C."/>
            <person name="Salcher M."/>
            <person name="Ghai R."/>
            <person name="Kavagutti S V."/>
        </authorList>
    </citation>
    <scope>NUCLEOTIDE SEQUENCE</scope>
</reference>
<name>A0A6J6XSM1_9ZZZZ</name>
<accession>A0A6J6XSM1</accession>